<organism evidence="1 2">
    <name type="scientific">Bauhinia variegata</name>
    <name type="common">Purple orchid tree</name>
    <name type="synonym">Phanera variegata</name>
    <dbReference type="NCBI Taxonomy" id="167791"/>
    <lineage>
        <taxon>Eukaryota</taxon>
        <taxon>Viridiplantae</taxon>
        <taxon>Streptophyta</taxon>
        <taxon>Embryophyta</taxon>
        <taxon>Tracheophyta</taxon>
        <taxon>Spermatophyta</taxon>
        <taxon>Magnoliopsida</taxon>
        <taxon>eudicotyledons</taxon>
        <taxon>Gunneridae</taxon>
        <taxon>Pentapetalae</taxon>
        <taxon>rosids</taxon>
        <taxon>fabids</taxon>
        <taxon>Fabales</taxon>
        <taxon>Fabaceae</taxon>
        <taxon>Cercidoideae</taxon>
        <taxon>Cercideae</taxon>
        <taxon>Bauhiniinae</taxon>
        <taxon>Bauhinia</taxon>
    </lineage>
</organism>
<gene>
    <name evidence="1" type="ORF">L6164_031131</name>
</gene>
<reference evidence="1 2" key="1">
    <citation type="journal article" date="2022" name="DNA Res.">
        <title>Chromosomal-level genome assembly of the orchid tree Bauhinia variegata (Leguminosae; Cercidoideae) supports the allotetraploid origin hypothesis of Bauhinia.</title>
        <authorList>
            <person name="Zhong Y."/>
            <person name="Chen Y."/>
            <person name="Zheng D."/>
            <person name="Pang J."/>
            <person name="Liu Y."/>
            <person name="Luo S."/>
            <person name="Meng S."/>
            <person name="Qian L."/>
            <person name="Wei D."/>
            <person name="Dai S."/>
            <person name="Zhou R."/>
        </authorList>
    </citation>
    <scope>NUCLEOTIDE SEQUENCE [LARGE SCALE GENOMIC DNA]</scope>
    <source>
        <strain evidence="1">BV-YZ2020</strain>
    </source>
</reference>
<protein>
    <submittedName>
        <fullName evidence="1">Uncharacterized protein</fullName>
    </submittedName>
</protein>
<dbReference type="EMBL" id="CM039437">
    <property type="protein sequence ID" value="KAI4308012.1"/>
    <property type="molecule type" value="Genomic_DNA"/>
</dbReference>
<dbReference type="Proteomes" id="UP000828941">
    <property type="component" value="Chromosome 12"/>
</dbReference>
<evidence type="ECO:0000313" key="2">
    <source>
        <dbReference type="Proteomes" id="UP000828941"/>
    </source>
</evidence>
<comment type="caution">
    <text evidence="1">The sequence shown here is derived from an EMBL/GenBank/DDBJ whole genome shotgun (WGS) entry which is preliminary data.</text>
</comment>
<keyword evidence="2" id="KW-1185">Reference proteome</keyword>
<name>A0ACB9LEC4_BAUVA</name>
<accession>A0ACB9LEC4</accession>
<proteinExistence type="predicted"/>
<evidence type="ECO:0000313" key="1">
    <source>
        <dbReference type="EMBL" id="KAI4308012.1"/>
    </source>
</evidence>
<sequence length="518" mass="56966">MADCEAPSFSLGLDLGFDSEPPSNELPPHSPIRPVACGRKYGDEDLGPLVVDSDQDTGPEPPARILKRLRRRPGGGSSSVRKQEKPKVCFAGDDDIEEFSSEEDLVEVDAHPSTRNSVLCSSSKVTLSGCGVLTPHSSTNWKGRKQKEALDIPTSRRLETGQNGLVFPKLTTSPLRRFQLLDSDSDDSVSEIVGSTHKIDSCSKEPTCNPSKSATGFEQNGSVSLKIDLQDLWKDFSPVKSFSIPTPAFNEVCEEYFRSTKDKNVEKSRIDISANHKEHFPGVLSSCQNDQQVWDSAYPLPPSHRYFFHEDPRIQKLVRNRLCSFSPLGVNKVNQQPNTSNIDYMGQFGNGGASKKEGVEKVCVQKTSTRGRNKSGSLTVEENFHASGGWVDPRITSPFSNGESSKRKTAKRNSTKISRPKGKGKSDKSNSSEVLSASANWVEPKSCANMPKDAGKRRVQASGQSVGHWYTGSDGRKVYVTRGGQELTGRSAYIHYRKESGSGFKKSKKKTSAKRKRN</sequence>